<comment type="caution">
    <text evidence="2">The sequence shown here is derived from an EMBL/GenBank/DDBJ whole genome shotgun (WGS) entry which is preliminary data.</text>
</comment>
<evidence type="ECO:0000313" key="3">
    <source>
        <dbReference type="Proteomes" id="UP001497392"/>
    </source>
</evidence>
<feature type="compositionally biased region" description="Polar residues" evidence="1">
    <location>
        <begin position="120"/>
        <end position="132"/>
    </location>
</feature>
<sequence length="376" mass="40766">MLLLNLSADVHHVVECVTDGQSASALAVLWRVRGGQSNLLRAKGITFMKVNGQNQICYIRDAPEHSIKALLQTAPVANLATSMLASAPAFLNPWAGGSMGQSQTEPSALNAQSAGRDLNQWGSTTVSSQSPQDVPGSVPQLQAELKRARGERDALEARLKLLLQTRRAAGDSTAAVEASAAAAQLQSTATAPDRRPQVSLQASQQTYSSMSSQPSFASTGVWIKDTNRSDAAAYGRALDLMQLNGLQKTTALRLIEGVEIQQDASNFSVNFLTVVPFFKVTEQYSFSRQTSMARRDLRSGQQTAQARLDAEGVRLSITWGEPSAARVVDLYRLQAPDVLEVVSEVSVGGRTEITTQIYRRQDRWRPRFTWSGGLFG</sequence>
<accession>A0ABP1FYY6</accession>
<dbReference type="EMBL" id="CAXHTA020000010">
    <property type="protein sequence ID" value="CAL5224241.1"/>
    <property type="molecule type" value="Genomic_DNA"/>
</dbReference>
<dbReference type="Proteomes" id="UP001497392">
    <property type="component" value="Unassembled WGS sequence"/>
</dbReference>
<evidence type="ECO:0000256" key="1">
    <source>
        <dbReference type="SAM" id="MobiDB-lite"/>
    </source>
</evidence>
<organism evidence="2 3">
    <name type="scientific">Coccomyxa viridis</name>
    <dbReference type="NCBI Taxonomy" id="1274662"/>
    <lineage>
        <taxon>Eukaryota</taxon>
        <taxon>Viridiplantae</taxon>
        <taxon>Chlorophyta</taxon>
        <taxon>core chlorophytes</taxon>
        <taxon>Trebouxiophyceae</taxon>
        <taxon>Trebouxiophyceae incertae sedis</taxon>
        <taxon>Coccomyxaceae</taxon>
        <taxon>Coccomyxa</taxon>
    </lineage>
</organism>
<reference evidence="2 3" key="1">
    <citation type="submission" date="2024-06" db="EMBL/GenBank/DDBJ databases">
        <authorList>
            <person name="Kraege A."/>
            <person name="Thomma B."/>
        </authorList>
    </citation>
    <scope>NUCLEOTIDE SEQUENCE [LARGE SCALE GENOMIC DNA]</scope>
</reference>
<protein>
    <submittedName>
        <fullName evidence="2">G6893 protein</fullName>
    </submittedName>
</protein>
<name>A0ABP1FYY6_9CHLO</name>
<keyword evidence="3" id="KW-1185">Reference proteome</keyword>
<gene>
    <name evidence="2" type="primary">g6893</name>
    <name evidence="2" type="ORF">VP750_LOCUS5900</name>
</gene>
<feature type="region of interest" description="Disordered" evidence="1">
    <location>
        <begin position="119"/>
        <end position="141"/>
    </location>
</feature>
<evidence type="ECO:0000313" key="2">
    <source>
        <dbReference type="EMBL" id="CAL5224241.1"/>
    </source>
</evidence>
<proteinExistence type="predicted"/>